<evidence type="ECO:0000313" key="1">
    <source>
        <dbReference type="EMBL" id="MAG21782.1"/>
    </source>
</evidence>
<organism evidence="1 2">
    <name type="scientific">Candidatus Iainarchaeum sp</name>
    <dbReference type="NCBI Taxonomy" id="3101447"/>
    <lineage>
        <taxon>Archaea</taxon>
        <taxon>Candidatus Iainarchaeota</taxon>
        <taxon>Candidatus Iainarchaeia</taxon>
        <taxon>Candidatus Iainarchaeales</taxon>
        <taxon>Candidatus Iainarchaeaceae</taxon>
        <taxon>Candidatus Iainarchaeum</taxon>
    </lineage>
</organism>
<dbReference type="Proteomes" id="UP000226592">
    <property type="component" value="Unassembled WGS sequence"/>
</dbReference>
<accession>A0A2D6M032</accession>
<dbReference type="Gene3D" id="3.90.550.10">
    <property type="entry name" value="Spore Coat Polysaccharide Biosynthesis Protein SpsA, Chain A"/>
    <property type="match status" value="1"/>
</dbReference>
<dbReference type="PANTHER" id="PTHR42866:SF1">
    <property type="entry name" value="SPORE COAT POLYSACCHARIDE BIOSYNTHESIS PROTEIN SPSF"/>
    <property type="match status" value="1"/>
</dbReference>
<dbReference type="GO" id="GO:0016779">
    <property type="term" value="F:nucleotidyltransferase activity"/>
    <property type="evidence" value="ECO:0007669"/>
    <property type="project" value="UniProtKB-KW"/>
</dbReference>
<dbReference type="EMBL" id="NZBU01000002">
    <property type="protein sequence ID" value="MAG21782.1"/>
    <property type="molecule type" value="Genomic_DNA"/>
</dbReference>
<evidence type="ECO:0000313" key="2">
    <source>
        <dbReference type="Proteomes" id="UP000226592"/>
    </source>
</evidence>
<dbReference type="AlphaFoldDB" id="A0A2D6M032"/>
<gene>
    <name evidence="1" type="ORF">CL943_00555</name>
</gene>
<proteinExistence type="predicted"/>
<dbReference type="InterPro" id="IPR029044">
    <property type="entry name" value="Nucleotide-diphossugar_trans"/>
</dbReference>
<name>A0A2D6M032_9ARCH</name>
<dbReference type="Pfam" id="PF02348">
    <property type="entry name" value="CTP_transf_3"/>
    <property type="match status" value="1"/>
</dbReference>
<keyword evidence="1" id="KW-0808">Transferase</keyword>
<keyword evidence="1" id="KW-0548">Nucleotidyltransferase</keyword>
<dbReference type="CDD" id="cd02518">
    <property type="entry name" value="GT2_SpsF"/>
    <property type="match status" value="1"/>
</dbReference>
<dbReference type="GO" id="GO:0005829">
    <property type="term" value="C:cytosol"/>
    <property type="evidence" value="ECO:0007669"/>
    <property type="project" value="TreeGrafter"/>
</dbReference>
<protein>
    <submittedName>
        <fullName evidence="1">Acylneuraminate cytidylyltransferase</fullName>
    </submittedName>
</protein>
<dbReference type="FunFam" id="3.90.550.10:FF:000188">
    <property type="entry name" value="Polysaccharide biosynthesis protein"/>
    <property type="match status" value="1"/>
</dbReference>
<dbReference type="InterPro" id="IPR003329">
    <property type="entry name" value="Cytidylyl_trans"/>
</dbReference>
<dbReference type="PANTHER" id="PTHR42866">
    <property type="entry name" value="3-DEOXY-MANNO-OCTULOSONATE CYTIDYLYLTRANSFERASE"/>
    <property type="match status" value="1"/>
</dbReference>
<sequence>MIGAIIQARMGSTRLPGKNMKKVNGKPLLWFVVERLRECKNLDEIVVATTDTKKDDVIEEFCKKNNIKCFRGSEENVLERYYQAASANNLETIVRITADCPLIDPITVDKAIDLFRESKTDYVSNVASRSFPRGLDVEVFSFQALEKAFSEAEKDMDKEHVTHYIYNNKDKFKTTELKATDHLFRPELRLCVDTENDFKVVEEILSHFEYPMIEIMQVIDFVDSKPELLKTIIAEEDKYRDKSKVKQRFLK</sequence>
<dbReference type="SUPFAM" id="SSF53448">
    <property type="entry name" value="Nucleotide-diphospho-sugar transferases"/>
    <property type="match status" value="1"/>
</dbReference>
<comment type="caution">
    <text evidence="1">The sequence shown here is derived from an EMBL/GenBank/DDBJ whole genome shotgun (WGS) entry which is preliminary data.</text>
</comment>
<reference evidence="2" key="1">
    <citation type="submission" date="2017-09" db="EMBL/GenBank/DDBJ databases">
        <title>The Reconstruction of 2,631 Draft Metagenome-Assembled Genomes from the Global Oceans.</title>
        <authorList>
            <person name="Tully B.J."/>
            <person name="Graham E.D."/>
            <person name="Heidelberg J.F."/>
        </authorList>
    </citation>
    <scope>NUCLEOTIDE SEQUENCE [LARGE SCALE GENOMIC DNA]</scope>
</reference>